<dbReference type="Pfam" id="PF00126">
    <property type="entry name" value="HTH_1"/>
    <property type="match status" value="1"/>
</dbReference>
<dbReference type="FunFam" id="1.10.10.10:FF:000001">
    <property type="entry name" value="LysR family transcriptional regulator"/>
    <property type="match status" value="1"/>
</dbReference>
<evidence type="ECO:0000256" key="4">
    <source>
        <dbReference type="ARBA" id="ARBA00023163"/>
    </source>
</evidence>
<dbReference type="RefSeq" id="WP_132023027.1">
    <property type="nucleotide sequence ID" value="NZ_CP016605.1"/>
</dbReference>
<evidence type="ECO:0000256" key="2">
    <source>
        <dbReference type="ARBA" id="ARBA00023015"/>
    </source>
</evidence>
<feature type="domain" description="HTH lysR-type" evidence="5">
    <location>
        <begin position="1"/>
        <end position="59"/>
    </location>
</feature>
<dbReference type="InterPro" id="IPR058163">
    <property type="entry name" value="LysR-type_TF_proteobact-type"/>
</dbReference>
<evidence type="ECO:0000259" key="5">
    <source>
        <dbReference type="PROSITE" id="PS50931"/>
    </source>
</evidence>
<evidence type="ECO:0000256" key="1">
    <source>
        <dbReference type="ARBA" id="ARBA00009437"/>
    </source>
</evidence>
<dbReference type="InterPro" id="IPR036390">
    <property type="entry name" value="WH_DNA-bd_sf"/>
</dbReference>
<dbReference type="InterPro" id="IPR000847">
    <property type="entry name" value="LysR_HTH_N"/>
</dbReference>
<keyword evidence="7" id="KW-1185">Reference proteome</keyword>
<dbReference type="Proteomes" id="UP000294841">
    <property type="component" value="Unassembled WGS sequence"/>
</dbReference>
<dbReference type="OrthoDB" id="8885940at2"/>
<organism evidence="6 7">
    <name type="scientific">Bisgaardia hudsonensis</name>
    <dbReference type="NCBI Taxonomy" id="109472"/>
    <lineage>
        <taxon>Bacteria</taxon>
        <taxon>Pseudomonadati</taxon>
        <taxon>Pseudomonadota</taxon>
        <taxon>Gammaproteobacteria</taxon>
        <taxon>Pasteurellales</taxon>
        <taxon>Pasteurellaceae</taxon>
        <taxon>Bisgaardia</taxon>
    </lineage>
</organism>
<dbReference type="CDD" id="cd08422">
    <property type="entry name" value="PBP2_CrgA_like"/>
    <property type="match status" value="1"/>
</dbReference>
<comment type="caution">
    <text evidence="6">The sequence shown here is derived from an EMBL/GenBank/DDBJ whole genome shotgun (WGS) entry which is preliminary data.</text>
</comment>
<dbReference type="InterPro" id="IPR036388">
    <property type="entry name" value="WH-like_DNA-bd_sf"/>
</dbReference>
<keyword evidence="2" id="KW-0805">Transcription regulation</keyword>
<dbReference type="PRINTS" id="PR00039">
    <property type="entry name" value="HTHLYSR"/>
</dbReference>
<dbReference type="GO" id="GO:0006351">
    <property type="term" value="P:DNA-templated transcription"/>
    <property type="evidence" value="ECO:0007669"/>
    <property type="project" value="TreeGrafter"/>
</dbReference>
<dbReference type="GO" id="GO:0043565">
    <property type="term" value="F:sequence-specific DNA binding"/>
    <property type="evidence" value="ECO:0007669"/>
    <property type="project" value="TreeGrafter"/>
</dbReference>
<evidence type="ECO:0000256" key="3">
    <source>
        <dbReference type="ARBA" id="ARBA00023125"/>
    </source>
</evidence>
<dbReference type="AlphaFoldDB" id="A0A4R2N1P9"/>
<dbReference type="InterPro" id="IPR005119">
    <property type="entry name" value="LysR_subst-bd"/>
</dbReference>
<dbReference type="Gene3D" id="3.40.190.290">
    <property type="match status" value="1"/>
</dbReference>
<dbReference type="EMBL" id="SLXI01000002">
    <property type="protein sequence ID" value="TCP13453.1"/>
    <property type="molecule type" value="Genomic_DNA"/>
</dbReference>
<dbReference type="SUPFAM" id="SSF53850">
    <property type="entry name" value="Periplasmic binding protein-like II"/>
    <property type="match status" value="1"/>
</dbReference>
<keyword evidence="3" id="KW-0238">DNA-binding</keyword>
<dbReference type="SUPFAM" id="SSF46785">
    <property type="entry name" value="Winged helix' DNA-binding domain"/>
    <property type="match status" value="1"/>
</dbReference>
<protein>
    <submittedName>
        <fullName evidence="6">LysR family transcriptional regulator</fullName>
    </submittedName>
</protein>
<sequence>MGQLEDMQIFIRIVEAGSITKASEQLNLAKSAVSRRLNDLEERLGVQLLTRTTRQSHLTDAGKYYYQQTKNILEKIDELNEETTHSLTTVNGTLRMTVPLSFGLIYFSDIIDEFSKEHPNLNFELDFSDRIVDLVEEGFELAIRINKLEDSTYQAKRLTPIKFVLCASPDYLKNKGTPQKIDDLKNHTFLQYSLDKSITLTLTDPQGITHQLPVTSKIKATNGEFLVDMAIKNHGITYIPTFIAYNALKNGKLIPLLTEYKLPSLTAYAVYPRNRFLSLRCRYLIDYINKRFSNDNHWNGTF</sequence>
<comment type="similarity">
    <text evidence="1">Belongs to the LysR transcriptional regulatory family.</text>
</comment>
<keyword evidence="4" id="KW-0804">Transcription</keyword>
<name>A0A4R2N1P9_9PAST</name>
<proteinExistence type="inferred from homology"/>
<evidence type="ECO:0000313" key="6">
    <source>
        <dbReference type="EMBL" id="TCP13453.1"/>
    </source>
</evidence>
<dbReference type="Gene3D" id="1.10.10.10">
    <property type="entry name" value="Winged helix-like DNA-binding domain superfamily/Winged helix DNA-binding domain"/>
    <property type="match status" value="1"/>
</dbReference>
<evidence type="ECO:0000313" key="7">
    <source>
        <dbReference type="Proteomes" id="UP000294841"/>
    </source>
</evidence>
<accession>A0A4R2N1P9</accession>
<dbReference type="PANTHER" id="PTHR30537">
    <property type="entry name" value="HTH-TYPE TRANSCRIPTIONAL REGULATOR"/>
    <property type="match status" value="1"/>
</dbReference>
<reference evidence="6 7" key="1">
    <citation type="submission" date="2019-03" db="EMBL/GenBank/DDBJ databases">
        <title>Genomic Encyclopedia of Type Strains, Phase IV (KMG-IV): sequencing the most valuable type-strain genomes for metagenomic binning, comparative biology and taxonomic classification.</title>
        <authorList>
            <person name="Goeker M."/>
        </authorList>
    </citation>
    <scope>NUCLEOTIDE SEQUENCE [LARGE SCALE GENOMIC DNA]</scope>
    <source>
        <strain evidence="6 7">DSM 28231</strain>
    </source>
</reference>
<dbReference type="GO" id="GO:0003700">
    <property type="term" value="F:DNA-binding transcription factor activity"/>
    <property type="evidence" value="ECO:0007669"/>
    <property type="project" value="InterPro"/>
</dbReference>
<dbReference type="PANTHER" id="PTHR30537:SF81">
    <property type="entry name" value="TRANSCRIPTIONAL REGULATOR-RELATED"/>
    <property type="match status" value="1"/>
</dbReference>
<dbReference type="PROSITE" id="PS50931">
    <property type="entry name" value="HTH_LYSR"/>
    <property type="match status" value="1"/>
</dbReference>
<dbReference type="Pfam" id="PF03466">
    <property type="entry name" value="LysR_substrate"/>
    <property type="match status" value="1"/>
</dbReference>
<gene>
    <name evidence="6" type="ORF">EV697_102338</name>
</gene>